<evidence type="ECO:0000313" key="7">
    <source>
        <dbReference type="Proteomes" id="UP000709336"/>
    </source>
</evidence>
<protein>
    <submittedName>
        <fullName evidence="6">Gfo/Idh/MocA family oxidoreductase</fullName>
    </submittedName>
</protein>
<dbReference type="PROSITE" id="PS51318">
    <property type="entry name" value="TAT"/>
    <property type="match status" value="1"/>
</dbReference>
<dbReference type="Proteomes" id="UP000709336">
    <property type="component" value="Unassembled WGS sequence"/>
</dbReference>
<evidence type="ECO:0000313" key="6">
    <source>
        <dbReference type="EMBL" id="NMH60817.1"/>
    </source>
</evidence>
<dbReference type="RefSeq" id="WP_169211371.1">
    <property type="nucleotide sequence ID" value="NZ_JAATNW010000006.1"/>
</dbReference>
<gene>
    <name evidence="6" type="ORF">HCJ96_12340</name>
</gene>
<dbReference type="SUPFAM" id="SSF51735">
    <property type="entry name" value="NAD(P)-binding Rossmann-fold domains"/>
    <property type="match status" value="1"/>
</dbReference>
<dbReference type="SUPFAM" id="SSF55347">
    <property type="entry name" value="Glyceraldehyde-3-phosphate dehydrogenase-like, C-terminal domain"/>
    <property type="match status" value="1"/>
</dbReference>
<name>A0ABX1R6T4_9ALTE</name>
<evidence type="ECO:0000259" key="5">
    <source>
        <dbReference type="Pfam" id="PF22725"/>
    </source>
</evidence>
<dbReference type="Gene3D" id="3.30.360.10">
    <property type="entry name" value="Dihydrodipicolinate Reductase, domain 2"/>
    <property type="match status" value="1"/>
</dbReference>
<keyword evidence="2" id="KW-0732">Signal</keyword>
<evidence type="ECO:0000259" key="4">
    <source>
        <dbReference type="Pfam" id="PF01408"/>
    </source>
</evidence>
<proteinExistence type="inferred from homology"/>
<evidence type="ECO:0000256" key="3">
    <source>
        <dbReference type="ARBA" id="ARBA00023002"/>
    </source>
</evidence>
<feature type="domain" description="Gfo/Idh/MocA-like oxidoreductase N-terminal" evidence="4">
    <location>
        <begin position="37"/>
        <end position="160"/>
    </location>
</feature>
<evidence type="ECO:0000256" key="1">
    <source>
        <dbReference type="ARBA" id="ARBA00010928"/>
    </source>
</evidence>
<dbReference type="InterPro" id="IPR036291">
    <property type="entry name" value="NAD(P)-bd_dom_sf"/>
</dbReference>
<comment type="caution">
    <text evidence="6">The sequence shown here is derived from an EMBL/GenBank/DDBJ whole genome shotgun (WGS) entry which is preliminary data.</text>
</comment>
<organism evidence="6 7">
    <name type="scientific">Alteromonas ponticola</name>
    <dbReference type="NCBI Taxonomy" id="2720613"/>
    <lineage>
        <taxon>Bacteria</taxon>
        <taxon>Pseudomonadati</taxon>
        <taxon>Pseudomonadota</taxon>
        <taxon>Gammaproteobacteria</taxon>
        <taxon>Alteromonadales</taxon>
        <taxon>Alteromonadaceae</taxon>
        <taxon>Alteromonas/Salinimonas group</taxon>
        <taxon>Alteromonas</taxon>
    </lineage>
</organism>
<keyword evidence="7" id="KW-1185">Reference proteome</keyword>
<reference evidence="6 7" key="1">
    <citation type="submission" date="2020-03" db="EMBL/GenBank/DDBJ databases">
        <title>Alteromonas ponticola sp. nov., isolated from seawater.</title>
        <authorList>
            <person name="Yoon J.-H."/>
            <person name="Kim Y.-O."/>
        </authorList>
    </citation>
    <scope>NUCLEOTIDE SEQUENCE [LARGE SCALE GENOMIC DNA]</scope>
    <source>
        <strain evidence="6 7">MYP5</strain>
    </source>
</reference>
<comment type="similarity">
    <text evidence="1">Belongs to the Gfo/Idh/MocA family.</text>
</comment>
<dbReference type="InterPro" id="IPR006311">
    <property type="entry name" value="TAT_signal"/>
</dbReference>
<dbReference type="InterPro" id="IPR050984">
    <property type="entry name" value="Gfo/Idh/MocA_domain"/>
</dbReference>
<evidence type="ECO:0000256" key="2">
    <source>
        <dbReference type="ARBA" id="ARBA00022729"/>
    </source>
</evidence>
<feature type="domain" description="GFO/IDH/MocA-like oxidoreductase" evidence="5">
    <location>
        <begin position="186"/>
        <end position="288"/>
    </location>
</feature>
<dbReference type="Pfam" id="PF22725">
    <property type="entry name" value="GFO_IDH_MocA_C3"/>
    <property type="match status" value="1"/>
</dbReference>
<keyword evidence="3" id="KW-0560">Oxidoreductase</keyword>
<dbReference type="InterPro" id="IPR008354">
    <property type="entry name" value="Glc-Fru_OxRdtase_bac"/>
</dbReference>
<dbReference type="PANTHER" id="PTHR22604">
    <property type="entry name" value="OXIDOREDUCTASES"/>
    <property type="match status" value="1"/>
</dbReference>
<dbReference type="Gene3D" id="3.40.50.720">
    <property type="entry name" value="NAD(P)-binding Rossmann-like Domain"/>
    <property type="match status" value="1"/>
</dbReference>
<dbReference type="InterPro" id="IPR055170">
    <property type="entry name" value="GFO_IDH_MocA-like_dom"/>
</dbReference>
<dbReference type="InterPro" id="IPR000683">
    <property type="entry name" value="Gfo/Idh/MocA-like_OxRdtase_N"/>
</dbReference>
<dbReference type="PANTHER" id="PTHR22604:SF105">
    <property type="entry name" value="TRANS-1,2-DIHYDROBENZENE-1,2-DIOL DEHYDROGENASE"/>
    <property type="match status" value="1"/>
</dbReference>
<dbReference type="Pfam" id="PF01408">
    <property type="entry name" value="GFO_IDH_MocA"/>
    <property type="match status" value="1"/>
</dbReference>
<sequence length="363" mass="39666">MGSFTRRQFLASIMAGLAVTQSGFLSANAVKPTRKLGVALLGLGSYSKGLLAPALQHTKFCELRGIITGSPEKIPQWQKQYNIADENVYSYESLPDIANNPDIDIVYVVTPTGLHKKFSVMAAQAGKHVWCEKPMAMDEGECQAIIDTCNKNKVKLAIGYRMQHEPNTRRLAALHKTMPFGPFSQIESFAGYAGSGRPADNWRMQKEMGGGALYDMGVYPLNGARFITGMEPIRVSGRYEKSHPETFTEVDETTYFDLEFNNGLVANCGTSVVKSFNRLEVQCERGHYSLQPMQSYSGVTGTISDGTVLSPISGMQQTLQMDNDALAILGQGPTLVSGEEGLKDIRIIEAIFRSAKTGQGVVI</sequence>
<dbReference type="EMBL" id="JAATNW010000006">
    <property type="protein sequence ID" value="NMH60817.1"/>
    <property type="molecule type" value="Genomic_DNA"/>
</dbReference>
<accession>A0ABX1R6T4</accession>
<dbReference type="PRINTS" id="PR01775">
    <property type="entry name" value="GLFROXRDTASE"/>
</dbReference>